<dbReference type="InterPro" id="IPR029672">
    <property type="entry name" value="FAM199X_fam"/>
</dbReference>
<feature type="compositionally biased region" description="Acidic residues" evidence="2">
    <location>
        <begin position="338"/>
        <end position="349"/>
    </location>
</feature>
<dbReference type="EMBL" id="GEDV01010388">
    <property type="protein sequence ID" value="JAP78169.1"/>
    <property type="molecule type" value="Transcribed_RNA"/>
</dbReference>
<dbReference type="PANTHER" id="PTHR32003:SF1">
    <property type="entry name" value="PROTEIN FAM199X"/>
    <property type="match status" value="1"/>
</dbReference>
<evidence type="ECO:0000313" key="3">
    <source>
        <dbReference type="EMBL" id="JAP78169.1"/>
    </source>
</evidence>
<feature type="compositionally biased region" description="Basic and acidic residues" evidence="2">
    <location>
        <begin position="291"/>
        <end position="304"/>
    </location>
</feature>
<proteinExistence type="inferred from homology"/>
<organism evidence="3">
    <name type="scientific">Rhipicephalus appendiculatus</name>
    <name type="common">Brown ear tick</name>
    <dbReference type="NCBI Taxonomy" id="34631"/>
    <lineage>
        <taxon>Eukaryota</taxon>
        <taxon>Metazoa</taxon>
        <taxon>Ecdysozoa</taxon>
        <taxon>Arthropoda</taxon>
        <taxon>Chelicerata</taxon>
        <taxon>Arachnida</taxon>
        <taxon>Acari</taxon>
        <taxon>Parasitiformes</taxon>
        <taxon>Ixodida</taxon>
        <taxon>Ixodoidea</taxon>
        <taxon>Ixodidae</taxon>
        <taxon>Rhipicephalinae</taxon>
        <taxon>Rhipicephalus</taxon>
        <taxon>Rhipicephalus</taxon>
    </lineage>
</organism>
<protein>
    <submittedName>
        <fullName evidence="3">Protein FAM199X-B isoform</fullName>
    </submittedName>
</protein>
<feature type="region of interest" description="Disordered" evidence="2">
    <location>
        <begin position="108"/>
        <end position="154"/>
    </location>
</feature>
<evidence type="ECO:0000256" key="1">
    <source>
        <dbReference type="ARBA" id="ARBA00009319"/>
    </source>
</evidence>
<comment type="similarity">
    <text evidence="1">Belongs to the FAM199 family.</text>
</comment>
<dbReference type="PANTHER" id="PTHR32003">
    <property type="entry name" value="PROTEIN FAM199X"/>
    <property type="match status" value="1"/>
</dbReference>
<evidence type="ECO:0000256" key="2">
    <source>
        <dbReference type="SAM" id="MobiDB-lite"/>
    </source>
</evidence>
<dbReference type="AlphaFoldDB" id="A0A131YFZ9"/>
<accession>A0A131YFZ9</accession>
<feature type="compositionally biased region" description="Polar residues" evidence="2">
    <location>
        <begin position="250"/>
        <end position="262"/>
    </location>
</feature>
<reference evidence="3" key="1">
    <citation type="journal article" date="2016" name="Ticks Tick Borne Dis.">
        <title>De novo assembly and annotation of the salivary gland transcriptome of Rhipicephalus appendiculatus male and female ticks during blood feeding.</title>
        <authorList>
            <person name="de Castro M.H."/>
            <person name="de Klerk D."/>
            <person name="Pienaar R."/>
            <person name="Latif A.A."/>
            <person name="Rees D.J."/>
            <person name="Mans B.J."/>
        </authorList>
    </citation>
    <scope>NUCLEOTIDE SEQUENCE</scope>
    <source>
        <tissue evidence="3">Salivary glands</tissue>
    </source>
</reference>
<sequence>MIESSALGTSPWNTDFLKDGGTSLLDFENLLDAEIGMGLPSDLVPTESVSLPLERPVCDDTPGVLLDAGIGCWEDFEDLLKKDSSTTCDLDFEDWSLDLTESSEVLSDWSSSGGATTFEGAEGHCSRPRSRRGPSPTPLNVERTSSTSSWSVMTSGEQLRTVEALTEAISHRLGLREQLDVIRIIDPTVTVDPSAGREIAVDLRRLDDHKLRQIAEYVRTSVEAQEAAVDDKPEVTGQGSRKRGRRQQSNPHSASGRSTPASLNAPVHKKERCKRPRQRQQQRRRRVVKTQQDKAHEQMLKEQRSGLFVHEQVLTLTSTASSSSSSRGNSSHPSIAGTDDEDEEVDILH</sequence>
<name>A0A131YFZ9_RHIAP</name>
<dbReference type="Pfam" id="PF15814">
    <property type="entry name" value="FAM199X"/>
    <property type="match status" value="1"/>
</dbReference>
<feature type="region of interest" description="Disordered" evidence="2">
    <location>
        <begin position="224"/>
        <end position="349"/>
    </location>
</feature>
<feature type="compositionally biased region" description="Low complexity" evidence="2">
    <location>
        <begin position="318"/>
        <end position="334"/>
    </location>
</feature>
<feature type="compositionally biased region" description="Basic residues" evidence="2">
    <location>
        <begin position="267"/>
        <end position="288"/>
    </location>
</feature>
<feature type="compositionally biased region" description="Low complexity" evidence="2">
    <location>
        <begin position="144"/>
        <end position="154"/>
    </location>
</feature>